<organism evidence="2 3">
    <name type="scientific">Candidatus Vagococcus giribetii</name>
    <dbReference type="NCBI Taxonomy" id="2230876"/>
    <lineage>
        <taxon>Bacteria</taxon>
        <taxon>Bacillati</taxon>
        <taxon>Bacillota</taxon>
        <taxon>Bacilli</taxon>
        <taxon>Lactobacillales</taxon>
        <taxon>Enterococcaceae</taxon>
        <taxon>Vagococcus</taxon>
    </lineage>
</organism>
<name>A0ABS3HQX0_9ENTE</name>
<dbReference type="RefSeq" id="WP_206965067.1">
    <property type="nucleotide sequence ID" value="NZ_JAFLVX010000011.1"/>
</dbReference>
<evidence type="ECO:0000313" key="2">
    <source>
        <dbReference type="EMBL" id="MBO0476154.1"/>
    </source>
</evidence>
<feature type="domain" description="Prenylated flavin chaperone LpdD-like" evidence="1">
    <location>
        <begin position="15"/>
        <end position="115"/>
    </location>
</feature>
<protein>
    <recommendedName>
        <fullName evidence="1">Prenylated flavin chaperone LpdD-like domain-containing protein</fullName>
    </recommendedName>
</protein>
<evidence type="ECO:0000313" key="3">
    <source>
        <dbReference type="Proteomes" id="UP000664857"/>
    </source>
</evidence>
<dbReference type="EMBL" id="JAFLVX010000011">
    <property type="protein sequence ID" value="MBO0476154.1"/>
    <property type="molecule type" value="Genomic_DNA"/>
</dbReference>
<dbReference type="InterPro" id="IPR048844">
    <property type="entry name" value="LpdD_chaperone-like"/>
</dbReference>
<gene>
    <name evidence="2" type="ORF">DOK76_03670</name>
</gene>
<accession>A0ABS3HQX0</accession>
<keyword evidence="3" id="KW-1185">Reference proteome</keyword>
<dbReference type="Proteomes" id="UP000664857">
    <property type="component" value="Unassembled WGS sequence"/>
</dbReference>
<dbReference type="Pfam" id="PF21758">
    <property type="entry name" value="PAC_bac"/>
    <property type="match status" value="1"/>
</dbReference>
<comment type="caution">
    <text evidence="2">The sequence shown here is derived from an EMBL/GenBank/DDBJ whole genome shotgun (WGS) entry which is preliminary data.</text>
</comment>
<sequence length="116" mass="13637">MENSFIEDITVFHKKIHITAKRIDTDLIIEIIGGDRPHIGAITAGNYKHQTQSIVFDIHKEFYFTEEWLIRLRKKFSGNILIYSGVHYSQITNEQLKVLTSKIDNVYSQVEEWLKK</sequence>
<evidence type="ECO:0000259" key="1">
    <source>
        <dbReference type="Pfam" id="PF21758"/>
    </source>
</evidence>
<proteinExistence type="predicted"/>
<reference evidence="2 3" key="1">
    <citation type="submission" date="2021-03" db="EMBL/GenBank/DDBJ databases">
        <title>Enterococcal diversity collection.</title>
        <authorList>
            <person name="Gilmore M.S."/>
            <person name="Schwartzman J."/>
            <person name="Van Tyne D."/>
            <person name="Martin M."/>
            <person name="Earl A.M."/>
            <person name="Manson A.L."/>
            <person name="Straub T."/>
            <person name="Salamzade R."/>
            <person name="Saavedra J."/>
            <person name="Lebreton F."/>
            <person name="Prichula J."/>
            <person name="Schaufler K."/>
            <person name="Gaca A."/>
            <person name="Sgardioli B."/>
            <person name="Wagenaar J."/>
            <person name="Strong T."/>
        </authorList>
    </citation>
    <scope>NUCLEOTIDE SEQUENCE [LARGE SCALE GENOMIC DNA]</scope>
    <source>
        <strain evidence="2 3">DIV0080</strain>
    </source>
</reference>